<dbReference type="Proteomes" id="UP000289738">
    <property type="component" value="Chromosome A04"/>
</dbReference>
<dbReference type="SMART" id="SM00579">
    <property type="entry name" value="FBD"/>
    <property type="match status" value="1"/>
</dbReference>
<dbReference type="Pfam" id="PF24758">
    <property type="entry name" value="LRR_At5g56370"/>
    <property type="match status" value="1"/>
</dbReference>
<evidence type="ECO:0000313" key="3">
    <source>
        <dbReference type="Proteomes" id="UP000289738"/>
    </source>
</evidence>
<organism evidence="2 3">
    <name type="scientific">Arachis hypogaea</name>
    <name type="common">Peanut</name>
    <dbReference type="NCBI Taxonomy" id="3818"/>
    <lineage>
        <taxon>Eukaryota</taxon>
        <taxon>Viridiplantae</taxon>
        <taxon>Streptophyta</taxon>
        <taxon>Embryophyta</taxon>
        <taxon>Tracheophyta</taxon>
        <taxon>Spermatophyta</taxon>
        <taxon>Magnoliopsida</taxon>
        <taxon>eudicotyledons</taxon>
        <taxon>Gunneridae</taxon>
        <taxon>Pentapetalae</taxon>
        <taxon>rosids</taxon>
        <taxon>fabids</taxon>
        <taxon>Fabales</taxon>
        <taxon>Fabaceae</taxon>
        <taxon>Papilionoideae</taxon>
        <taxon>50 kb inversion clade</taxon>
        <taxon>dalbergioids sensu lato</taxon>
        <taxon>Dalbergieae</taxon>
        <taxon>Pterocarpus clade</taxon>
        <taxon>Arachis</taxon>
    </lineage>
</organism>
<dbReference type="Gramene" id="arahy.Tifrunner.gnm2.ann2.Ah04g331600.1">
    <property type="protein sequence ID" value="arahy.Tifrunner.gnm2.ann2.Ah04g331600.1-CDS"/>
    <property type="gene ID" value="arahy.Tifrunner.gnm2.ann2.Ah04g331600"/>
</dbReference>
<dbReference type="Pfam" id="PF00646">
    <property type="entry name" value="F-box"/>
    <property type="match status" value="1"/>
</dbReference>
<keyword evidence="3" id="KW-1185">Reference proteome</keyword>
<dbReference type="Pfam" id="PF08387">
    <property type="entry name" value="FBD"/>
    <property type="match status" value="1"/>
</dbReference>
<dbReference type="PANTHER" id="PTHR31900:SF34">
    <property type="entry name" value="EMB|CAB62440.1-RELATED"/>
    <property type="match status" value="1"/>
</dbReference>
<dbReference type="Gene3D" id="3.80.10.10">
    <property type="entry name" value="Ribonuclease Inhibitor"/>
    <property type="match status" value="1"/>
</dbReference>
<evidence type="ECO:0000313" key="2">
    <source>
        <dbReference type="EMBL" id="RYR61299.1"/>
    </source>
</evidence>
<dbReference type="SUPFAM" id="SSF81383">
    <property type="entry name" value="F-box domain"/>
    <property type="match status" value="1"/>
</dbReference>
<dbReference type="STRING" id="3818.A0A445DDR4"/>
<dbReference type="InterPro" id="IPR036047">
    <property type="entry name" value="F-box-like_dom_sf"/>
</dbReference>
<dbReference type="InterPro" id="IPR050232">
    <property type="entry name" value="FBL13/AtMIF1-like"/>
</dbReference>
<reference evidence="2 3" key="1">
    <citation type="submission" date="2019-01" db="EMBL/GenBank/DDBJ databases">
        <title>Sequencing of cultivated peanut Arachis hypogaea provides insights into genome evolution and oil improvement.</title>
        <authorList>
            <person name="Chen X."/>
        </authorList>
    </citation>
    <scope>NUCLEOTIDE SEQUENCE [LARGE SCALE GENOMIC DNA]</scope>
    <source>
        <strain evidence="3">cv. Fuhuasheng</strain>
        <tissue evidence="2">Leaves</tissue>
    </source>
</reference>
<dbReference type="CDD" id="cd22160">
    <property type="entry name" value="F-box_AtFBL13-like"/>
    <property type="match status" value="1"/>
</dbReference>
<dbReference type="InterPro" id="IPR001810">
    <property type="entry name" value="F-box_dom"/>
</dbReference>
<dbReference type="PROSITE" id="PS50181">
    <property type="entry name" value="FBOX"/>
    <property type="match status" value="1"/>
</dbReference>
<sequence length="334" mass="38211">MALAISGVDRISALPDAILVHILSFLESRMVAATSILSSRWRDLWHTVPTVDLDDALFSDEEELFVRFAYAVILSRDVRQPILNFRFKSEYSLSAQCDVELWLNTAIQHKVERIELSPSINSEIKLPIRILTCATLVVLKLANLTVDGISTVHLPALQILYMDGVEFEKREYVDMILSGCPNIEDLQIESLYLYLNFRPLAVTFGNLIHMQFSVYYCRWWLLLGLLNSCPLLQILEMRKEKKKILASLSDRLSRHYPKIVPGCLSSHLRVCSLQNFHGADVDIQFAIYIMQNASVLKKMTICCSRYSSEGHRLEILKKISKVPSISRICELVFE</sequence>
<comment type="caution">
    <text evidence="2">The sequence shown here is derived from an EMBL/GenBank/DDBJ whole genome shotgun (WGS) entry which is preliminary data.</text>
</comment>
<dbReference type="InterPro" id="IPR053781">
    <property type="entry name" value="F-box_AtFBL13-like"/>
</dbReference>
<proteinExistence type="predicted"/>
<evidence type="ECO:0000259" key="1">
    <source>
        <dbReference type="PROSITE" id="PS50181"/>
    </source>
</evidence>
<feature type="domain" description="F-box" evidence="1">
    <location>
        <begin position="8"/>
        <end position="61"/>
    </location>
</feature>
<dbReference type="InterPro" id="IPR032675">
    <property type="entry name" value="LRR_dom_sf"/>
</dbReference>
<dbReference type="AlphaFoldDB" id="A0A445DDR4"/>
<dbReference type="SUPFAM" id="SSF52047">
    <property type="entry name" value="RNI-like"/>
    <property type="match status" value="1"/>
</dbReference>
<gene>
    <name evidence="2" type="ORF">Ahy_A04g018456</name>
</gene>
<accession>A0A445DDR4</accession>
<dbReference type="PANTHER" id="PTHR31900">
    <property type="entry name" value="F-BOX/RNI SUPERFAMILY PROTEIN-RELATED"/>
    <property type="match status" value="1"/>
</dbReference>
<protein>
    <recommendedName>
        <fullName evidence="1">F-box domain-containing protein</fullName>
    </recommendedName>
</protein>
<dbReference type="InterPro" id="IPR006566">
    <property type="entry name" value="FBD"/>
</dbReference>
<name>A0A445DDR4_ARAHY</name>
<dbReference type="EMBL" id="SDMP01000004">
    <property type="protein sequence ID" value="RYR61299.1"/>
    <property type="molecule type" value="Genomic_DNA"/>
</dbReference>
<dbReference type="InterPro" id="IPR055411">
    <property type="entry name" value="LRR_FXL15/At3g58940/PEG3-like"/>
</dbReference>